<evidence type="ECO:0000256" key="2">
    <source>
        <dbReference type="SAM" id="SignalP"/>
    </source>
</evidence>
<feature type="signal peptide" evidence="2">
    <location>
        <begin position="1"/>
        <end position="35"/>
    </location>
</feature>
<evidence type="ECO:0000256" key="1">
    <source>
        <dbReference type="SAM" id="MobiDB-lite"/>
    </source>
</evidence>
<dbReference type="RefSeq" id="WP_105351216.1">
    <property type="nucleotide sequence ID" value="NZ_PUIB01000004.1"/>
</dbReference>
<dbReference type="Proteomes" id="UP000239388">
    <property type="component" value="Unassembled WGS sequence"/>
</dbReference>
<accession>A0A2S8GCR7</accession>
<dbReference type="AlphaFoldDB" id="A0A2S8GCR7"/>
<feature type="region of interest" description="Disordered" evidence="1">
    <location>
        <begin position="112"/>
        <end position="143"/>
    </location>
</feature>
<dbReference type="OrthoDB" id="268362at2"/>
<gene>
    <name evidence="3" type="ORF">C5Y98_02230</name>
</gene>
<name>A0A2S8GCR7_9BACT</name>
<proteinExistence type="predicted"/>
<keyword evidence="2" id="KW-0732">Signal</keyword>
<feature type="chain" id="PRO_5015534762" description="Carboxypeptidase regulatory-like domain-containing protein" evidence="2">
    <location>
        <begin position="36"/>
        <end position="158"/>
    </location>
</feature>
<dbReference type="EMBL" id="PUIB01000004">
    <property type="protein sequence ID" value="PQO41874.1"/>
    <property type="molecule type" value="Genomic_DNA"/>
</dbReference>
<evidence type="ECO:0000313" key="4">
    <source>
        <dbReference type="Proteomes" id="UP000239388"/>
    </source>
</evidence>
<protein>
    <recommendedName>
        <fullName evidence="5">Carboxypeptidase regulatory-like domain-containing protein</fullName>
    </recommendedName>
</protein>
<sequence>MIQSIILSHVCRQRSHRALLVGSLALFCLSLGCNSQPTGDIVPTSPAAGTATYQGKPLEFYQIRFVPEDGRPAAGVTDEKGNFTLGTNDLADGAPSGKHRVAISYVGPPKPPEWGVTDFSPTPPPKFKVPAKYSDPEQSGITVEVPESGKTDFKIAIE</sequence>
<comment type="caution">
    <text evidence="3">The sequence shown here is derived from an EMBL/GenBank/DDBJ whole genome shotgun (WGS) entry which is preliminary data.</text>
</comment>
<organism evidence="3 4">
    <name type="scientific">Blastopirellula marina</name>
    <dbReference type="NCBI Taxonomy" id="124"/>
    <lineage>
        <taxon>Bacteria</taxon>
        <taxon>Pseudomonadati</taxon>
        <taxon>Planctomycetota</taxon>
        <taxon>Planctomycetia</taxon>
        <taxon>Pirellulales</taxon>
        <taxon>Pirellulaceae</taxon>
        <taxon>Blastopirellula</taxon>
    </lineage>
</organism>
<evidence type="ECO:0000313" key="3">
    <source>
        <dbReference type="EMBL" id="PQO41874.1"/>
    </source>
</evidence>
<reference evidence="3 4" key="1">
    <citation type="submission" date="2018-02" db="EMBL/GenBank/DDBJ databases">
        <title>Comparative genomes isolates from brazilian mangrove.</title>
        <authorList>
            <person name="Araujo J.E."/>
            <person name="Taketani R.G."/>
            <person name="Silva M.C.P."/>
            <person name="Loureco M.V."/>
            <person name="Andreote F.D."/>
        </authorList>
    </citation>
    <scope>NUCLEOTIDE SEQUENCE [LARGE SCALE GENOMIC DNA]</scope>
    <source>
        <strain evidence="3 4">NAP PRIS-MGV</strain>
    </source>
</reference>
<evidence type="ECO:0008006" key="5">
    <source>
        <dbReference type="Google" id="ProtNLM"/>
    </source>
</evidence>